<sequence length="246" mass="28768">MKKRRIDKYRDIPPKNPDQFWDQVLATWEDFAKDQNYFRDLVDSMPRKCQAVIDAGGMWTMMLHRQIFRFSRTCGSRLYSHYLNNGHHSYDPNGQDPPRILITGSLGQLGVEVARFLRNIYGRDNVIMSDIIKPSKEVFHDGMEDCSNIYRQTDNAGLTQKPQHPQRIIDAIKKKVQILEDENWTIEFSWIKALARYHRNELADKLVKKAATVDTALEMCYERVPKSHIVKERREGREDQGKGNGK</sequence>
<accession>A0ABQ8S5G9</accession>
<evidence type="ECO:0000313" key="3">
    <source>
        <dbReference type="Proteomes" id="UP001148838"/>
    </source>
</evidence>
<dbReference type="InterPro" id="IPR051225">
    <property type="entry name" value="NAD(P)_epim/dehydratase"/>
</dbReference>
<proteinExistence type="inferred from homology"/>
<comment type="similarity">
    <text evidence="1">Belongs to the NAD(P)-dependent epimerase/dehydratase family.</text>
</comment>
<dbReference type="PANTHER" id="PTHR42687">
    <property type="entry name" value="L-THREONINE 3-DEHYDROGENASE"/>
    <property type="match status" value="1"/>
</dbReference>
<gene>
    <name evidence="2" type="ORF">ANN_26125</name>
</gene>
<reference evidence="2 3" key="1">
    <citation type="journal article" date="2022" name="Allergy">
        <title>Genome assembly and annotation of Periplaneta americana reveal a comprehensive cockroach allergen profile.</title>
        <authorList>
            <person name="Wang L."/>
            <person name="Xiong Q."/>
            <person name="Saelim N."/>
            <person name="Wang L."/>
            <person name="Nong W."/>
            <person name="Wan A.T."/>
            <person name="Shi M."/>
            <person name="Liu X."/>
            <person name="Cao Q."/>
            <person name="Hui J.H.L."/>
            <person name="Sookrung N."/>
            <person name="Leung T.F."/>
            <person name="Tungtrongchitr A."/>
            <person name="Tsui S.K.W."/>
        </authorList>
    </citation>
    <scope>NUCLEOTIDE SEQUENCE [LARGE SCALE GENOMIC DNA]</scope>
    <source>
        <strain evidence="2">PWHHKU_190912</strain>
    </source>
</reference>
<dbReference type="InterPro" id="IPR036397">
    <property type="entry name" value="RNaseH_sf"/>
</dbReference>
<comment type="caution">
    <text evidence="2">The sequence shown here is derived from an EMBL/GenBank/DDBJ whole genome shotgun (WGS) entry which is preliminary data.</text>
</comment>
<name>A0ABQ8S5G9_PERAM</name>
<dbReference type="Gene3D" id="3.30.420.10">
    <property type="entry name" value="Ribonuclease H-like superfamily/Ribonuclease H"/>
    <property type="match status" value="1"/>
</dbReference>
<evidence type="ECO:0000256" key="1">
    <source>
        <dbReference type="ARBA" id="ARBA00007637"/>
    </source>
</evidence>
<dbReference type="Gene3D" id="3.40.50.720">
    <property type="entry name" value="NAD(P)-binding Rossmann-like Domain"/>
    <property type="match status" value="1"/>
</dbReference>
<keyword evidence="3" id="KW-1185">Reference proteome</keyword>
<protein>
    <submittedName>
        <fullName evidence="2">Uncharacterized protein</fullName>
    </submittedName>
</protein>
<organism evidence="2 3">
    <name type="scientific">Periplaneta americana</name>
    <name type="common">American cockroach</name>
    <name type="synonym">Blatta americana</name>
    <dbReference type="NCBI Taxonomy" id="6978"/>
    <lineage>
        <taxon>Eukaryota</taxon>
        <taxon>Metazoa</taxon>
        <taxon>Ecdysozoa</taxon>
        <taxon>Arthropoda</taxon>
        <taxon>Hexapoda</taxon>
        <taxon>Insecta</taxon>
        <taxon>Pterygota</taxon>
        <taxon>Neoptera</taxon>
        <taxon>Polyneoptera</taxon>
        <taxon>Dictyoptera</taxon>
        <taxon>Blattodea</taxon>
        <taxon>Blattoidea</taxon>
        <taxon>Blattidae</taxon>
        <taxon>Blattinae</taxon>
        <taxon>Periplaneta</taxon>
    </lineage>
</organism>
<dbReference type="EMBL" id="JAJSOF020000036">
    <property type="protein sequence ID" value="KAJ4429124.1"/>
    <property type="molecule type" value="Genomic_DNA"/>
</dbReference>
<dbReference type="Proteomes" id="UP001148838">
    <property type="component" value="Unassembled WGS sequence"/>
</dbReference>
<dbReference type="PANTHER" id="PTHR42687:SF1">
    <property type="entry name" value="L-THREONINE 3-DEHYDROGENASE, MITOCHONDRIAL"/>
    <property type="match status" value="1"/>
</dbReference>
<evidence type="ECO:0000313" key="2">
    <source>
        <dbReference type="EMBL" id="KAJ4429124.1"/>
    </source>
</evidence>